<dbReference type="Pfam" id="PF23247">
    <property type="entry name" value="LRR_RPS2"/>
    <property type="match status" value="5"/>
</dbReference>
<keyword evidence="3" id="KW-0611">Plant defense</keyword>
<evidence type="ECO:0000313" key="8">
    <source>
        <dbReference type="Proteomes" id="UP001054252"/>
    </source>
</evidence>
<dbReference type="SUPFAM" id="SSF52058">
    <property type="entry name" value="L domain-like"/>
    <property type="match status" value="1"/>
</dbReference>
<evidence type="ECO:0000313" key="7">
    <source>
        <dbReference type="EMBL" id="GKV47376.1"/>
    </source>
</evidence>
<dbReference type="InterPro" id="IPR050905">
    <property type="entry name" value="Plant_NBS-LRR"/>
</dbReference>
<dbReference type="GO" id="GO:0005524">
    <property type="term" value="F:ATP binding"/>
    <property type="evidence" value="ECO:0007669"/>
    <property type="project" value="UniProtKB-KW"/>
</dbReference>
<evidence type="ECO:0000256" key="2">
    <source>
        <dbReference type="ARBA" id="ARBA00022741"/>
    </source>
</evidence>
<dbReference type="InterPro" id="IPR027417">
    <property type="entry name" value="P-loop_NTPase"/>
</dbReference>
<dbReference type="PANTHER" id="PTHR33463">
    <property type="entry name" value="NB-ARC DOMAIN-CONTAINING PROTEIN-RELATED"/>
    <property type="match status" value="1"/>
</dbReference>
<keyword evidence="8" id="KW-1185">Reference proteome</keyword>
<organism evidence="7 8">
    <name type="scientific">Rubroshorea leprosula</name>
    <dbReference type="NCBI Taxonomy" id="152421"/>
    <lineage>
        <taxon>Eukaryota</taxon>
        <taxon>Viridiplantae</taxon>
        <taxon>Streptophyta</taxon>
        <taxon>Embryophyta</taxon>
        <taxon>Tracheophyta</taxon>
        <taxon>Spermatophyta</taxon>
        <taxon>Magnoliopsida</taxon>
        <taxon>eudicotyledons</taxon>
        <taxon>Gunneridae</taxon>
        <taxon>Pentapetalae</taxon>
        <taxon>rosids</taxon>
        <taxon>malvids</taxon>
        <taxon>Malvales</taxon>
        <taxon>Dipterocarpaceae</taxon>
        <taxon>Rubroshorea</taxon>
    </lineage>
</organism>
<protein>
    <recommendedName>
        <fullName evidence="9">NB-ARC domain-containing protein</fullName>
    </recommendedName>
</protein>
<feature type="domain" description="Disease resistance protein At4g27190-like leucine-rich repeats" evidence="6">
    <location>
        <begin position="1152"/>
        <end position="1274"/>
    </location>
</feature>
<gene>
    <name evidence="7" type="ORF">SLEP1_g54281</name>
</gene>
<dbReference type="Pfam" id="PF00931">
    <property type="entry name" value="NB-ARC"/>
    <property type="match status" value="1"/>
</dbReference>
<evidence type="ECO:0000256" key="4">
    <source>
        <dbReference type="ARBA" id="ARBA00022840"/>
    </source>
</evidence>
<name>A0AAV5MBX9_9ROSI</name>
<dbReference type="Gene3D" id="1.10.8.430">
    <property type="entry name" value="Helical domain of apoptotic protease-activating factors"/>
    <property type="match status" value="1"/>
</dbReference>
<dbReference type="GO" id="GO:0006952">
    <property type="term" value="P:defense response"/>
    <property type="evidence" value="ECO:0007669"/>
    <property type="project" value="UniProtKB-KW"/>
</dbReference>
<dbReference type="Proteomes" id="UP001054252">
    <property type="component" value="Unassembled WGS sequence"/>
</dbReference>
<feature type="domain" description="Disease resistance protein At4g27190-like leucine-rich repeats" evidence="6">
    <location>
        <begin position="1040"/>
        <end position="1134"/>
    </location>
</feature>
<dbReference type="SUPFAM" id="SSF52540">
    <property type="entry name" value="P-loop containing nucleoside triphosphate hydrolases"/>
    <property type="match status" value="1"/>
</dbReference>
<evidence type="ECO:0000256" key="3">
    <source>
        <dbReference type="ARBA" id="ARBA00022821"/>
    </source>
</evidence>
<feature type="domain" description="Disease resistance protein At4g27190-like leucine-rich repeats" evidence="6">
    <location>
        <begin position="733"/>
        <end position="859"/>
    </location>
</feature>
<feature type="domain" description="Disease resistance protein At4g27190-like leucine-rich repeats" evidence="6">
    <location>
        <begin position="916"/>
        <end position="1021"/>
    </location>
</feature>
<dbReference type="Gene3D" id="3.40.50.300">
    <property type="entry name" value="P-loop containing nucleotide triphosphate hydrolases"/>
    <property type="match status" value="1"/>
</dbReference>
<comment type="caution">
    <text evidence="7">The sequence shown here is derived from an EMBL/GenBank/DDBJ whole genome shotgun (WGS) entry which is preliminary data.</text>
</comment>
<dbReference type="PANTHER" id="PTHR33463:SF198">
    <property type="entry name" value="RPP4C3"/>
    <property type="match status" value="1"/>
</dbReference>
<keyword evidence="4" id="KW-0067">ATP-binding</keyword>
<proteinExistence type="inferred from homology"/>
<evidence type="ECO:0000259" key="5">
    <source>
        <dbReference type="Pfam" id="PF00931"/>
    </source>
</evidence>
<reference evidence="7 8" key="1">
    <citation type="journal article" date="2021" name="Commun. Biol.">
        <title>The genome of Shorea leprosula (Dipterocarpaceae) highlights the ecological relevance of drought in aseasonal tropical rainforests.</title>
        <authorList>
            <person name="Ng K.K.S."/>
            <person name="Kobayashi M.J."/>
            <person name="Fawcett J.A."/>
            <person name="Hatakeyama M."/>
            <person name="Paape T."/>
            <person name="Ng C.H."/>
            <person name="Ang C.C."/>
            <person name="Tnah L.H."/>
            <person name="Lee C.T."/>
            <person name="Nishiyama T."/>
            <person name="Sese J."/>
            <person name="O'Brien M.J."/>
            <person name="Copetti D."/>
            <person name="Mohd Noor M.I."/>
            <person name="Ong R.C."/>
            <person name="Putra M."/>
            <person name="Sireger I.Z."/>
            <person name="Indrioko S."/>
            <person name="Kosugi Y."/>
            <person name="Izuno A."/>
            <person name="Isagi Y."/>
            <person name="Lee S.L."/>
            <person name="Shimizu K.K."/>
        </authorList>
    </citation>
    <scope>NUCLEOTIDE SEQUENCE [LARGE SCALE GENOMIC DNA]</scope>
    <source>
        <strain evidence="7">214</strain>
    </source>
</reference>
<dbReference type="InterPro" id="IPR042197">
    <property type="entry name" value="Apaf_helical"/>
</dbReference>
<feature type="domain" description="NB-ARC" evidence="5">
    <location>
        <begin position="142"/>
        <end position="318"/>
    </location>
</feature>
<dbReference type="SUPFAM" id="SSF52047">
    <property type="entry name" value="RNI-like"/>
    <property type="match status" value="2"/>
</dbReference>
<accession>A0AAV5MBX9</accession>
<feature type="domain" description="Disease resistance protein At4g27190-like leucine-rich repeats" evidence="6">
    <location>
        <begin position="1311"/>
        <end position="1435"/>
    </location>
</feature>
<evidence type="ECO:0000259" key="6">
    <source>
        <dbReference type="Pfam" id="PF23247"/>
    </source>
</evidence>
<evidence type="ECO:0008006" key="9">
    <source>
        <dbReference type="Google" id="ProtNLM"/>
    </source>
</evidence>
<keyword evidence="2" id="KW-0547">Nucleotide-binding</keyword>
<dbReference type="EMBL" id="BPVZ01000227">
    <property type="protein sequence ID" value="GKV47376.1"/>
    <property type="molecule type" value="Genomic_DNA"/>
</dbReference>
<dbReference type="GO" id="GO:0043531">
    <property type="term" value="F:ADP binding"/>
    <property type="evidence" value="ECO:0007669"/>
    <property type="project" value="InterPro"/>
</dbReference>
<evidence type="ECO:0000256" key="1">
    <source>
        <dbReference type="ARBA" id="ARBA00008894"/>
    </source>
</evidence>
<dbReference type="PRINTS" id="PR00364">
    <property type="entry name" value="DISEASERSIST"/>
</dbReference>
<sequence length="1514" mass="172262">MFVRKWKANVKILSRQVGDLEEEKQCVQRYIDDPNKSSARSVSPKLEWAENAKKFIDKANELVKIESGNADDDNGGHGTKQNCAFGLCLGPKSPYILSKRAKRRCKDVAKLVQEARGFEEITPPYRQEKEAVSVFEHLDSRKDVVRNILEALKSPSTNVIGVDGKQGAGKTLLSGEIKAKAEGQKLFDAVVMPTLSRNAADLPRIQGEIQRALGPDRVSVSNKLTTHQEAEAFNPRKARRTEKEVLVILDNIWGAEIYYKLRDRLPLVEENEGSLLSYKILLTSTDEAVLSDLSEKQFEIKLLQEKEPEQLFKRIVGNPTESLRLQIMIAQNCGELPLAVATVANAFKNSNQISWKTVIRELKRSKTEHKLQLALEISYSCLNKQLQQTFLLCTLMDDNAAIQDLLKYGVGLGLFPRVNSIEEARGEVLNSVAKLRDSLLLLDSGSNLHFNMPDLRDIAKLFASTEVGLENWLEESRKAESREAEESLEVEERRKAIESIKWIFLSNDDAHRLPDELNCPQLTLFHLSEQDPSSPIPPDLFRGTGELRVLGLTKTWSMPQSISLLNNLQTLRLDRSVLKVEDTGAVIGKLKNLQVLSLVGCDIEELPEQIGQLAELKLLDLSDCNNLKVVPSGVLSSLSKLEELYMRNGFDQWEIEDVKEQENKNASLSELKHLNLTAIEVRINIRNIQMIKEDLFPETLARYMILVGDMWHSWDSSFGSSKMLKLMLDARISSEHSVNKLLKKTEELHLQGLSGVNNVVNELDEEGFQELKYLFIQDAQNIDLVSSNSMKPAFPKLEVLVLRNLDKMEKICNGSVRRSSFSNLRMITVEFCNLLKNLFSSSIAKRNLLQLQEIRVMKCSKMQWIFGDENDTLEATKLKELRSLQLEDLPELIGFSSSCKRMKLSKEQVGSSRAGKRIASFSGDKLKKLIIKGCDTLECISSSSMAGGLSMLEHLEIRKCSGMEKVIFADNNEEGKKSIFPRLNILQIEDLDNLVNFYSENCIVEFEALKKLHVLNCPKLEVFIANTESLFNEQVEFPSLEFLRLSSLNSKQIWHISSEKTVSVKNLKKLVVEGCGNLEYLLRSSMVESFEQLMVLKISDCKMMEEVIKEEGGMCEIFFRELDTLELEDLPKLTRFKCPPAASVDKVRFPKLKFLSLSSIDIQQIWQISIPTNSLEKLFVEDCGNLKYLLMSSMVNSFKQLKVLKICDCKMMEQVIVLERSEENECKSFFSKLDTLELEDLPKLARLCHGNYLKFEFSNLRQFTISKCAVLKKLIGDIAVSDENAKNTYTLSLFDEKVESPRLERLIIKFMGSYNKIWDDKNDANSCCKLNSLTVASCEKLLNIFPYSMQKEVLQKLETLEIWNCDSLEEIFAESQQEAQETTTNSVKIAREVLFPKLTHLNLFKLPKLKGFFSQMHINEWPSLKQLWVYGCDEVHIFASELPSFLGINGDDRLQIQWISKNILLYQRSGKICYMLPAGSLNIGHADNPSYWRWIDGGPEYWKRISTPNSRSLS</sequence>
<dbReference type="InterPro" id="IPR002182">
    <property type="entry name" value="NB-ARC"/>
</dbReference>
<comment type="similarity">
    <text evidence="1">Belongs to the disease resistance NB-LRR family.</text>
</comment>
<dbReference type="Gene3D" id="3.80.10.10">
    <property type="entry name" value="Ribonuclease Inhibitor"/>
    <property type="match status" value="4"/>
</dbReference>
<dbReference type="InterPro" id="IPR032675">
    <property type="entry name" value="LRR_dom_sf"/>
</dbReference>
<dbReference type="InterPro" id="IPR057135">
    <property type="entry name" value="At4g27190-like_LRR"/>
</dbReference>